<dbReference type="Proteomes" id="UP000887222">
    <property type="component" value="Unassembled WGS sequence"/>
</dbReference>
<feature type="transmembrane region" description="Helical" evidence="1">
    <location>
        <begin position="156"/>
        <end position="176"/>
    </location>
</feature>
<feature type="transmembrane region" description="Helical" evidence="1">
    <location>
        <begin position="41"/>
        <end position="59"/>
    </location>
</feature>
<reference evidence="3 4" key="1">
    <citation type="journal article" date="2022" name="Int. J. Syst. Evol. Microbiol.">
        <title>Noviherbaspirillum aridicola sp. nov., isolated from an arid soil in Pakistan.</title>
        <authorList>
            <person name="Khan I.U."/>
            <person name="Saqib M."/>
            <person name="Amin A."/>
            <person name="Hussain F."/>
            <person name="Li L."/>
            <person name="Liu Y.H."/>
            <person name="Fang B.Z."/>
            <person name="Ahmed I."/>
            <person name="Li W.J."/>
        </authorList>
    </citation>
    <scope>NUCLEOTIDE SEQUENCE [LARGE SCALE GENOMIC DNA]</scope>
    <source>
        <strain evidence="3 4">NCCP-691</strain>
    </source>
</reference>
<feature type="domain" description="EamA" evidence="2">
    <location>
        <begin position="11"/>
        <end position="144"/>
    </location>
</feature>
<feature type="transmembrane region" description="Helical" evidence="1">
    <location>
        <begin position="244"/>
        <end position="261"/>
    </location>
</feature>
<evidence type="ECO:0000259" key="2">
    <source>
        <dbReference type="Pfam" id="PF00892"/>
    </source>
</evidence>
<evidence type="ECO:0000313" key="4">
    <source>
        <dbReference type="Proteomes" id="UP000887222"/>
    </source>
</evidence>
<keyword evidence="1" id="KW-1133">Transmembrane helix</keyword>
<keyword evidence="4" id="KW-1185">Reference proteome</keyword>
<feature type="transmembrane region" description="Helical" evidence="1">
    <location>
        <begin position="188"/>
        <end position="208"/>
    </location>
</feature>
<feature type="transmembrane region" description="Helical" evidence="1">
    <location>
        <begin position="214"/>
        <end position="232"/>
    </location>
</feature>
<dbReference type="PANTHER" id="PTHR22911">
    <property type="entry name" value="ACYL-MALONYL CONDENSING ENZYME-RELATED"/>
    <property type="match status" value="1"/>
</dbReference>
<protein>
    <recommendedName>
        <fullName evidence="2">EamA domain-containing protein</fullName>
    </recommendedName>
</protein>
<feature type="transmembrane region" description="Helical" evidence="1">
    <location>
        <begin position="99"/>
        <end position="121"/>
    </location>
</feature>
<sequence>MTGPLTAHRRALLLMVIAPTLWSMAGVLTRHLDAARGFEVTFWRSFFSALFVAAAMCWQQGWRQSAAVLGGVGSAGIVSGLSWCMMFVAFMIALTMTTVANTLIVMSVSPLFTAFLAWLVLRQAIPARTWIAILAAFIGICWMFVSSIGGVEGRHLAGMLIACAVPLAAAVNLIAIKRAGHGVDLIPAVFLGSVFSALLMLPFAWPLQASLRDVGILAVLGFFQLGLPCMLMVRATRHLTAPEVSLLALLEVLLGPLWAWLGAGEVPARETLVGGAVVIGALVFNELAAMRGPRTRVRAGQ</sequence>
<feature type="transmembrane region" description="Helical" evidence="1">
    <location>
        <begin position="130"/>
        <end position="150"/>
    </location>
</feature>
<feature type="transmembrane region" description="Helical" evidence="1">
    <location>
        <begin position="66"/>
        <end position="93"/>
    </location>
</feature>
<proteinExistence type="predicted"/>
<dbReference type="EMBL" id="BPMK01000020">
    <property type="protein sequence ID" value="GIZ53779.1"/>
    <property type="molecule type" value="Genomic_DNA"/>
</dbReference>
<dbReference type="PANTHER" id="PTHR22911:SF135">
    <property type="entry name" value="BLR4310 PROTEIN"/>
    <property type="match status" value="1"/>
</dbReference>
<feature type="transmembrane region" description="Helical" evidence="1">
    <location>
        <begin position="273"/>
        <end position="290"/>
    </location>
</feature>
<name>A0ABQ4QAS2_9BURK</name>
<dbReference type="InterPro" id="IPR000620">
    <property type="entry name" value="EamA_dom"/>
</dbReference>
<organism evidence="3 4">
    <name type="scientific">Noviherbaspirillum aridicola</name>
    <dbReference type="NCBI Taxonomy" id="2849687"/>
    <lineage>
        <taxon>Bacteria</taxon>
        <taxon>Pseudomonadati</taxon>
        <taxon>Pseudomonadota</taxon>
        <taxon>Betaproteobacteria</taxon>
        <taxon>Burkholderiales</taxon>
        <taxon>Oxalobacteraceae</taxon>
        <taxon>Noviherbaspirillum</taxon>
    </lineage>
</organism>
<comment type="caution">
    <text evidence="3">The sequence shown here is derived from an EMBL/GenBank/DDBJ whole genome shotgun (WGS) entry which is preliminary data.</text>
</comment>
<evidence type="ECO:0000256" key="1">
    <source>
        <dbReference type="SAM" id="Phobius"/>
    </source>
</evidence>
<dbReference type="Pfam" id="PF00892">
    <property type="entry name" value="EamA"/>
    <property type="match status" value="2"/>
</dbReference>
<keyword evidence="1" id="KW-0812">Transmembrane</keyword>
<dbReference type="SUPFAM" id="SSF103481">
    <property type="entry name" value="Multidrug resistance efflux transporter EmrE"/>
    <property type="match status" value="2"/>
</dbReference>
<dbReference type="RefSeq" id="WP_220810190.1">
    <property type="nucleotide sequence ID" value="NZ_BPMK01000020.1"/>
</dbReference>
<keyword evidence="1" id="KW-0472">Membrane</keyword>
<feature type="transmembrane region" description="Helical" evidence="1">
    <location>
        <begin position="12"/>
        <end position="29"/>
    </location>
</feature>
<evidence type="ECO:0000313" key="3">
    <source>
        <dbReference type="EMBL" id="GIZ53779.1"/>
    </source>
</evidence>
<accession>A0ABQ4QAS2</accession>
<dbReference type="InterPro" id="IPR037185">
    <property type="entry name" value="EmrE-like"/>
</dbReference>
<feature type="domain" description="EamA" evidence="2">
    <location>
        <begin position="157"/>
        <end position="284"/>
    </location>
</feature>
<gene>
    <name evidence="3" type="ORF">NCCP691_37930</name>
</gene>